<evidence type="ECO:0000313" key="1">
    <source>
        <dbReference type="EMBL" id="GAF76928.1"/>
    </source>
</evidence>
<organism evidence="1">
    <name type="scientific">marine sediment metagenome</name>
    <dbReference type="NCBI Taxonomy" id="412755"/>
    <lineage>
        <taxon>unclassified sequences</taxon>
        <taxon>metagenomes</taxon>
        <taxon>ecological metagenomes</taxon>
    </lineage>
</organism>
<accession>X0S7B2</accession>
<dbReference type="EMBL" id="BARS01009600">
    <property type="protein sequence ID" value="GAF76928.1"/>
    <property type="molecule type" value="Genomic_DNA"/>
</dbReference>
<gene>
    <name evidence="1" type="ORF">S01H1_18018</name>
</gene>
<dbReference type="AlphaFoldDB" id="X0S7B2"/>
<proteinExistence type="predicted"/>
<reference evidence="1" key="1">
    <citation type="journal article" date="2014" name="Front. Microbiol.">
        <title>High frequency of phylogenetically diverse reductive dehalogenase-homologous genes in deep subseafloor sedimentary metagenomes.</title>
        <authorList>
            <person name="Kawai M."/>
            <person name="Futagami T."/>
            <person name="Toyoda A."/>
            <person name="Takaki Y."/>
            <person name="Nishi S."/>
            <person name="Hori S."/>
            <person name="Arai W."/>
            <person name="Tsubouchi T."/>
            <person name="Morono Y."/>
            <person name="Uchiyama I."/>
            <person name="Ito T."/>
            <person name="Fujiyama A."/>
            <person name="Inagaki F."/>
            <person name="Takami H."/>
        </authorList>
    </citation>
    <scope>NUCLEOTIDE SEQUENCE</scope>
    <source>
        <strain evidence="1">Expedition CK06-06</strain>
    </source>
</reference>
<protein>
    <submittedName>
        <fullName evidence="1">Uncharacterized protein</fullName>
    </submittedName>
</protein>
<comment type="caution">
    <text evidence="1">The sequence shown here is derived from an EMBL/GenBank/DDBJ whole genome shotgun (WGS) entry which is preliminary data.</text>
</comment>
<feature type="non-terminal residue" evidence="1">
    <location>
        <position position="221"/>
    </location>
</feature>
<sequence length="221" mass="24787">MCYYIATMYVDSSTTTTKSGTYTRHLLRTSYREEGKVKHETIANLSSCTQEEIAAVKLALKHKGNLQSLSSIEEVSLEQGLSVGAVWTLKTIAERLGIMKALGKTRMGAPALWLVIARLIDQGSRLSAVRLAGSHAACDVLGIEKSFNEDTLYEVLDWCDENQDDIEDALYRMRYKHETPRVYLYDVTSSYLEGQENELGEYGYDRDGKKGKKQIVIGLLT</sequence>
<name>X0S7B2_9ZZZZ</name>